<accession>A0A382K8A2</accession>
<dbReference type="AlphaFoldDB" id="A0A382K8A2"/>
<organism evidence="1">
    <name type="scientific">marine metagenome</name>
    <dbReference type="NCBI Taxonomy" id="408172"/>
    <lineage>
        <taxon>unclassified sequences</taxon>
        <taxon>metagenomes</taxon>
        <taxon>ecological metagenomes</taxon>
    </lineage>
</organism>
<gene>
    <name evidence="1" type="ORF">METZ01_LOCUS272627</name>
</gene>
<dbReference type="EMBL" id="UINC01078571">
    <property type="protein sequence ID" value="SVC19773.1"/>
    <property type="molecule type" value="Genomic_DNA"/>
</dbReference>
<proteinExistence type="predicted"/>
<sequence length="69" mass="8290">MLRKFEDLCFESEDYSPVKRTRLDFGRYVLSILQERYSKEDLYEIAIMDGEDEMNFVRLPGFGFHNDDV</sequence>
<name>A0A382K8A2_9ZZZZ</name>
<feature type="non-terminal residue" evidence="1">
    <location>
        <position position="69"/>
    </location>
</feature>
<reference evidence="1" key="1">
    <citation type="submission" date="2018-05" db="EMBL/GenBank/DDBJ databases">
        <authorList>
            <person name="Lanie J.A."/>
            <person name="Ng W.-L."/>
            <person name="Kazmierczak K.M."/>
            <person name="Andrzejewski T.M."/>
            <person name="Davidsen T.M."/>
            <person name="Wayne K.J."/>
            <person name="Tettelin H."/>
            <person name="Glass J.I."/>
            <person name="Rusch D."/>
            <person name="Podicherti R."/>
            <person name="Tsui H.-C.T."/>
            <person name="Winkler M.E."/>
        </authorList>
    </citation>
    <scope>NUCLEOTIDE SEQUENCE</scope>
</reference>
<protein>
    <submittedName>
        <fullName evidence="1">Uncharacterized protein</fullName>
    </submittedName>
</protein>
<evidence type="ECO:0000313" key="1">
    <source>
        <dbReference type="EMBL" id="SVC19773.1"/>
    </source>
</evidence>